<dbReference type="PANTHER" id="PTHR30466">
    <property type="entry name" value="FLAVIN REDUCTASE"/>
    <property type="match status" value="1"/>
</dbReference>
<keyword evidence="4" id="KW-1185">Reference proteome</keyword>
<dbReference type="AlphaFoldDB" id="A0A6A7Y8D4"/>
<evidence type="ECO:0000256" key="1">
    <source>
        <dbReference type="ARBA" id="ARBA00023002"/>
    </source>
</evidence>
<protein>
    <submittedName>
        <fullName evidence="3">Flavin reductase family protein</fullName>
    </submittedName>
</protein>
<dbReference type="Gene3D" id="2.30.110.10">
    <property type="entry name" value="Electron Transport, Fmn-binding Protein, Chain A"/>
    <property type="match status" value="1"/>
</dbReference>
<evidence type="ECO:0000259" key="2">
    <source>
        <dbReference type="SMART" id="SM00903"/>
    </source>
</evidence>
<dbReference type="InterPro" id="IPR002563">
    <property type="entry name" value="Flavin_Rdtase-like_dom"/>
</dbReference>
<gene>
    <name evidence="3" type="ORF">F0357_23810</name>
</gene>
<evidence type="ECO:0000313" key="3">
    <source>
        <dbReference type="EMBL" id="MQT15620.1"/>
    </source>
</evidence>
<organism evidence="3 4">
    <name type="scientific">Segnochrobactrum spirostomi</name>
    <dbReference type="NCBI Taxonomy" id="2608987"/>
    <lineage>
        <taxon>Bacteria</taxon>
        <taxon>Pseudomonadati</taxon>
        <taxon>Pseudomonadota</taxon>
        <taxon>Alphaproteobacteria</taxon>
        <taxon>Hyphomicrobiales</taxon>
        <taxon>Segnochrobactraceae</taxon>
        <taxon>Segnochrobactrum</taxon>
    </lineage>
</organism>
<dbReference type="InterPro" id="IPR012349">
    <property type="entry name" value="Split_barrel_FMN-bd"/>
</dbReference>
<dbReference type="Proteomes" id="UP000332515">
    <property type="component" value="Unassembled WGS sequence"/>
</dbReference>
<reference evidence="3 4" key="1">
    <citation type="submission" date="2019-09" db="EMBL/GenBank/DDBJ databases">
        <title>Segnochrobactrum spirostomi gen. nov., sp. nov., isolated from the ciliate Spirostomum cf. yagiui and description of a novel family, Segnochrobactraceae fam. nov. within the order Rhizobiales of the class Alphaproteobacteria.</title>
        <authorList>
            <person name="Akter S."/>
            <person name="Shazib S.U.A."/>
            <person name="Shin M.K."/>
        </authorList>
    </citation>
    <scope>NUCLEOTIDE SEQUENCE [LARGE SCALE GENOMIC DNA]</scope>
    <source>
        <strain evidence="3 4">Sp-1</strain>
    </source>
</reference>
<comment type="caution">
    <text evidence="3">The sequence shown here is derived from an EMBL/GenBank/DDBJ whole genome shotgun (WGS) entry which is preliminary data.</text>
</comment>
<dbReference type="Pfam" id="PF01613">
    <property type="entry name" value="Flavin_Reduct"/>
    <property type="match status" value="1"/>
</dbReference>
<dbReference type="InterPro" id="IPR050268">
    <property type="entry name" value="NADH-dep_flavin_reductase"/>
</dbReference>
<proteinExistence type="predicted"/>
<feature type="domain" description="Flavin reductase like" evidence="2">
    <location>
        <begin position="1"/>
        <end position="148"/>
    </location>
</feature>
<keyword evidence="1" id="KW-0560">Oxidoreductase</keyword>
<dbReference type="GO" id="GO:0010181">
    <property type="term" value="F:FMN binding"/>
    <property type="evidence" value="ECO:0007669"/>
    <property type="project" value="InterPro"/>
</dbReference>
<dbReference type="SUPFAM" id="SSF50475">
    <property type="entry name" value="FMN-binding split barrel"/>
    <property type="match status" value="1"/>
</dbReference>
<dbReference type="SMART" id="SM00903">
    <property type="entry name" value="Flavin_Reduct"/>
    <property type="match status" value="1"/>
</dbReference>
<dbReference type="EMBL" id="VWNA01000003">
    <property type="protein sequence ID" value="MQT15620.1"/>
    <property type="molecule type" value="Genomic_DNA"/>
</dbReference>
<sequence length="150" mass="15410">MGLLTGAVTVITAGHGETARGLTATAVCSVSIAPPTLLVCVNRNGEAHHAIADNGAFCVNILAEQNRPVADRFAGRAGAKGSEKFLGADWGPLVTGAPALGDALVSIDCTIAESVEAYTHTVFFGTVLAVRLGPSQPPLVHFDRAYRSLA</sequence>
<dbReference type="GO" id="GO:0006208">
    <property type="term" value="P:pyrimidine nucleobase catabolic process"/>
    <property type="evidence" value="ECO:0007669"/>
    <property type="project" value="TreeGrafter"/>
</dbReference>
<accession>A0A6A7Y8D4</accession>
<dbReference type="PANTHER" id="PTHR30466:SF1">
    <property type="entry name" value="FMN REDUCTASE (NADH) RUTF"/>
    <property type="match status" value="1"/>
</dbReference>
<name>A0A6A7Y8D4_9HYPH</name>
<evidence type="ECO:0000313" key="4">
    <source>
        <dbReference type="Proteomes" id="UP000332515"/>
    </source>
</evidence>
<dbReference type="GO" id="GO:0042602">
    <property type="term" value="F:riboflavin reductase (NADPH) activity"/>
    <property type="evidence" value="ECO:0007669"/>
    <property type="project" value="TreeGrafter"/>
</dbReference>